<sequence length="108" mass="12509">METTYISCMNLAPSNEKNLIPLSAEAIPYINDNNDQMLDYICISLSSLIFSYIFFVSRVTSEKGLKVLIYYEEGCPTNKTKSYVYKELFYTFTCTFLYVPHVLRVVII</sequence>
<keyword evidence="3" id="KW-1185">Reference proteome</keyword>
<feature type="transmembrane region" description="Helical" evidence="1">
    <location>
        <begin position="88"/>
        <end position="107"/>
    </location>
</feature>
<protein>
    <submittedName>
        <fullName evidence="2">Uncharacterized protein</fullName>
    </submittedName>
</protein>
<name>A0A9R1UDU2_LACSA</name>
<gene>
    <name evidence="2" type="ORF">LSAT_V11C900492000</name>
</gene>
<dbReference type="AlphaFoldDB" id="A0A9R1UDU2"/>
<evidence type="ECO:0000256" key="1">
    <source>
        <dbReference type="SAM" id="Phobius"/>
    </source>
</evidence>
<keyword evidence="1" id="KW-0812">Transmembrane</keyword>
<dbReference type="EMBL" id="NBSK02000009">
    <property type="protein sequence ID" value="KAJ0185390.1"/>
    <property type="molecule type" value="Genomic_DNA"/>
</dbReference>
<organism evidence="2 3">
    <name type="scientific">Lactuca sativa</name>
    <name type="common">Garden lettuce</name>
    <dbReference type="NCBI Taxonomy" id="4236"/>
    <lineage>
        <taxon>Eukaryota</taxon>
        <taxon>Viridiplantae</taxon>
        <taxon>Streptophyta</taxon>
        <taxon>Embryophyta</taxon>
        <taxon>Tracheophyta</taxon>
        <taxon>Spermatophyta</taxon>
        <taxon>Magnoliopsida</taxon>
        <taxon>eudicotyledons</taxon>
        <taxon>Gunneridae</taxon>
        <taxon>Pentapetalae</taxon>
        <taxon>asterids</taxon>
        <taxon>campanulids</taxon>
        <taxon>Asterales</taxon>
        <taxon>Asteraceae</taxon>
        <taxon>Cichorioideae</taxon>
        <taxon>Cichorieae</taxon>
        <taxon>Lactucinae</taxon>
        <taxon>Lactuca</taxon>
    </lineage>
</organism>
<proteinExistence type="predicted"/>
<feature type="transmembrane region" description="Helical" evidence="1">
    <location>
        <begin position="37"/>
        <end position="56"/>
    </location>
</feature>
<keyword evidence="1" id="KW-0472">Membrane</keyword>
<dbReference type="Proteomes" id="UP000235145">
    <property type="component" value="Unassembled WGS sequence"/>
</dbReference>
<evidence type="ECO:0000313" key="2">
    <source>
        <dbReference type="EMBL" id="KAJ0185390.1"/>
    </source>
</evidence>
<evidence type="ECO:0000313" key="3">
    <source>
        <dbReference type="Proteomes" id="UP000235145"/>
    </source>
</evidence>
<keyword evidence="1" id="KW-1133">Transmembrane helix</keyword>
<comment type="caution">
    <text evidence="2">The sequence shown here is derived from an EMBL/GenBank/DDBJ whole genome shotgun (WGS) entry which is preliminary data.</text>
</comment>
<accession>A0A9R1UDU2</accession>
<reference evidence="2 3" key="1">
    <citation type="journal article" date="2017" name="Nat. Commun.">
        <title>Genome assembly with in vitro proximity ligation data and whole-genome triplication in lettuce.</title>
        <authorList>
            <person name="Reyes-Chin-Wo S."/>
            <person name="Wang Z."/>
            <person name="Yang X."/>
            <person name="Kozik A."/>
            <person name="Arikit S."/>
            <person name="Song C."/>
            <person name="Xia L."/>
            <person name="Froenicke L."/>
            <person name="Lavelle D.O."/>
            <person name="Truco M.J."/>
            <person name="Xia R."/>
            <person name="Zhu S."/>
            <person name="Xu C."/>
            <person name="Xu H."/>
            <person name="Xu X."/>
            <person name="Cox K."/>
            <person name="Korf I."/>
            <person name="Meyers B.C."/>
            <person name="Michelmore R.W."/>
        </authorList>
    </citation>
    <scope>NUCLEOTIDE SEQUENCE [LARGE SCALE GENOMIC DNA]</scope>
    <source>
        <strain evidence="3">cv. Salinas</strain>
        <tissue evidence="2">Seedlings</tissue>
    </source>
</reference>